<sequence length="656" mass="73317">MAQVKEKSDKKSPAKKKKKAAAKTSSKTAPKADPKPKSGSKPAPEPAAAPKKPEEAAPHRSLYQDFDALSEYLTEVSGRSQEVIREFAVRNQDLRRLTGEIPADPLNVGEAFQEMLKGLSIDPGTVLQRQFNLWGDYAKLMATMSRKMAGETVGPAIKPSSGDKRFTHPAWDENPMLDFVKQSYLIFARWLETTISQLEFEDEHEKKKAEFFTRQFIDAFAPTNFAMLNPEVIEATLESKGENLLKGLKNLLEDIDRGHGELSIRQADLEFFKLGENIATTPGKVVFQNEIFQLIQYTPTTEAVAKMPMLIVPPWINKFYILDLQPQNSFIHWLVDQGRTVFVMSWVNPGPDLKGKTFEDYIKGGLFEALDAVKKATGEEKADTIGYCIGGTMLSTALALMAKKNDDRVNSATFFTAQADFKESGDLLLFVDDEQLDAIEKQMDAAGGVLEGRAMATTFNMLRSNDLIWSFVIDNYLKGKDPARFDLLYWNSDATRMPKNVHLFYLREFYQRNRLARGEMIMDGETLDLSAVDIPIFMQAGETDHIAPHNSVYRTARLFASGDNDNVEYMLAGSGHIAGVVNHPDKHKYHHSTNEALPATLSDWKAGATRHPGSWWPYWIAWLNKVSAGETTARQPGDGGLSIIEDAPGSYVKVKA</sequence>
<dbReference type="InterPro" id="IPR010963">
    <property type="entry name" value="PHA_synth_I"/>
</dbReference>
<dbReference type="InterPro" id="IPR029058">
    <property type="entry name" value="AB_hydrolase_fold"/>
</dbReference>
<dbReference type="Pfam" id="PF07167">
    <property type="entry name" value="PhaC_N"/>
    <property type="match status" value="1"/>
</dbReference>
<dbReference type="InterPro" id="IPR051321">
    <property type="entry name" value="PHA/PHB_synthase"/>
</dbReference>
<dbReference type="Proteomes" id="UP001596116">
    <property type="component" value="Unassembled WGS sequence"/>
</dbReference>
<comment type="caution">
    <text evidence="7">The sequence shown here is derived from an EMBL/GenBank/DDBJ whole genome shotgun (WGS) entry which is preliminary data.</text>
</comment>
<feature type="domain" description="Poly-beta-hydroxybutyrate polymerase N-terminal" evidence="6">
    <location>
        <begin position="163"/>
        <end position="334"/>
    </location>
</feature>
<dbReference type="NCBIfam" id="TIGR01838">
    <property type="entry name" value="PHA_synth_I"/>
    <property type="match status" value="1"/>
</dbReference>
<keyword evidence="4" id="KW-0012">Acyltransferase</keyword>
<comment type="subcellular location">
    <subcellularLocation>
        <location evidence="1">Cytoplasm</location>
    </subcellularLocation>
</comment>
<evidence type="ECO:0000259" key="6">
    <source>
        <dbReference type="Pfam" id="PF07167"/>
    </source>
</evidence>
<dbReference type="PANTHER" id="PTHR36837:SF5">
    <property type="entry name" value="POLY-3-HYDROXYBUTYRATE SYNTHASE"/>
    <property type="match status" value="1"/>
</dbReference>
<accession>A0ABW1KYA3</accession>
<keyword evidence="2" id="KW-0963">Cytoplasm</keyword>
<protein>
    <submittedName>
        <fullName evidence="7">Class I poly(R)-hydroxyalkanoic acid synthase</fullName>
    </submittedName>
</protein>
<evidence type="ECO:0000256" key="3">
    <source>
        <dbReference type="ARBA" id="ARBA00022679"/>
    </source>
</evidence>
<dbReference type="PANTHER" id="PTHR36837">
    <property type="entry name" value="POLY(3-HYDROXYALKANOATE) POLYMERASE SUBUNIT PHAC"/>
    <property type="match status" value="1"/>
</dbReference>
<keyword evidence="3" id="KW-0808">Transferase</keyword>
<evidence type="ECO:0000256" key="4">
    <source>
        <dbReference type="ARBA" id="ARBA00023315"/>
    </source>
</evidence>
<dbReference type="InterPro" id="IPR010941">
    <property type="entry name" value="PhaC_N"/>
</dbReference>
<evidence type="ECO:0000256" key="2">
    <source>
        <dbReference type="ARBA" id="ARBA00022490"/>
    </source>
</evidence>
<dbReference type="Gene3D" id="3.40.50.1820">
    <property type="entry name" value="alpha/beta hydrolase"/>
    <property type="match status" value="1"/>
</dbReference>
<dbReference type="EMBL" id="JBHPON010000002">
    <property type="protein sequence ID" value="MFC6036954.1"/>
    <property type="molecule type" value="Genomic_DNA"/>
</dbReference>
<feature type="compositionally biased region" description="Low complexity" evidence="5">
    <location>
        <begin position="37"/>
        <end position="50"/>
    </location>
</feature>
<proteinExistence type="predicted"/>
<name>A0ABW1KYA3_9PROT</name>
<evidence type="ECO:0000313" key="7">
    <source>
        <dbReference type="EMBL" id="MFC6036954.1"/>
    </source>
</evidence>
<organism evidence="7 8">
    <name type="scientific">Hyphococcus aureus</name>
    <dbReference type="NCBI Taxonomy" id="2666033"/>
    <lineage>
        <taxon>Bacteria</taxon>
        <taxon>Pseudomonadati</taxon>
        <taxon>Pseudomonadota</taxon>
        <taxon>Alphaproteobacteria</taxon>
        <taxon>Parvularculales</taxon>
        <taxon>Parvularculaceae</taxon>
        <taxon>Hyphococcus</taxon>
    </lineage>
</organism>
<reference evidence="7 8" key="1">
    <citation type="submission" date="2024-09" db="EMBL/GenBank/DDBJ databases">
        <authorList>
            <person name="Zhang Z.-H."/>
        </authorList>
    </citation>
    <scope>NUCLEOTIDE SEQUENCE [LARGE SCALE GENOMIC DNA]</scope>
    <source>
        <strain evidence="7 8">HHTR114</strain>
    </source>
</reference>
<gene>
    <name evidence="7" type="primary">phaC</name>
    <name evidence="7" type="ORF">ACFMB1_15470</name>
</gene>
<evidence type="ECO:0000256" key="5">
    <source>
        <dbReference type="SAM" id="MobiDB-lite"/>
    </source>
</evidence>
<keyword evidence="8" id="KW-1185">Reference proteome</keyword>
<feature type="region of interest" description="Disordered" evidence="5">
    <location>
        <begin position="1"/>
        <end position="59"/>
    </location>
</feature>
<evidence type="ECO:0000313" key="8">
    <source>
        <dbReference type="Proteomes" id="UP001596116"/>
    </source>
</evidence>
<dbReference type="RefSeq" id="WP_379881795.1">
    <property type="nucleotide sequence ID" value="NZ_JBHPON010000002.1"/>
</dbReference>
<evidence type="ECO:0000256" key="1">
    <source>
        <dbReference type="ARBA" id="ARBA00004496"/>
    </source>
</evidence>
<feature type="compositionally biased region" description="Basic and acidic residues" evidence="5">
    <location>
        <begin position="1"/>
        <end position="12"/>
    </location>
</feature>
<dbReference type="SUPFAM" id="SSF53474">
    <property type="entry name" value="alpha/beta-Hydrolases"/>
    <property type="match status" value="1"/>
</dbReference>